<organism evidence="1 2">
    <name type="scientific">Dendrobium catenatum</name>
    <dbReference type="NCBI Taxonomy" id="906689"/>
    <lineage>
        <taxon>Eukaryota</taxon>
        <taxon>Viridiplantae</taxon>
        <taxon>Streptophyta</taxon>
        <taxon>Embryophyta</taxon>
        <taxon>Tracheophyta</taxon>
        <taxon>Spermatophyta</taxon>
        <taxon>Magnoliopsida</taxon>
        <taxon>Liliopsida</taxon>
        <taxon>Asparagales</taxon>
        <taxon>Orchidaceae</taxon>
        <taxon>Epidendroideae</taxon>
        <taxon>Malaxideae</taxon>
        <taxon>Dendrobiinae</taxon>
        <taxon>Dendrobium</taxon>
    </lineage>
</organism>
<accession>A0A2I0VZA4</accession>
<dbReference type="EMBL" id="KZ503049">
    <property type="protein sequence ID" value="PKU68740.1"/>
    <property type="molecule type" value="Genomic_DNA"/>
</dbReference>
<protein>
    <submittedName>
        <fullName evidence="1">Uncharacterized protein</fullName>
    </submittedName>
</protein>
<evidence type="ECO:0000313" key="2">
    <source>
        <dbReference type="Proteomes" id="UP000233837"/>
    </source>
</evidence>
<sequence length="88" mass="10038">MTSKGLEFRRIAGDDVIAGRVSVFQADGTQKLFCSVERTKKTWEKMRCRHAVPVALFGSGRRYLSAVCNQRSYQISMNPPKKKQRSLE</sequence>
<reference evidence="1 2" key="1">
    <citation type="journal article" date="2016" name="Sci. Rep.">
        <title>The Dendrobium catenatum Lindl. genome sequence provides insights into polysaccharide synthase, floral development and adaptive evolution.</title>
        <authorList>
            <person name="Zhang G.Q."/>
            <person name="Xu Q."/>
            <person name="Bian C."/>
            <person name="Tsai W.C."/>
            <person name="Yeh C.M."/>
            <person name="Liu K.W."/>
            <person name="Yoshida K."/>
            <person name="Zhang L.S."/>
            <person name="Chang S.B."/>
            <person name="Chen F."/>
            <person name="Shi Y."/>
            <person name="Su Y.Y."/>
            <person name="Zhang Y.Q."/>
            <person name="Chen L.J."/>
            <person name="Yin Y."/>
            <person name="Lin M."/>
            <person name="Huang H."/>
            <person name="Deng H."/>
            <person name="Wang Z.W."/>
            <person name="Zhu S.L."/>
            <person name="Zhao X."/>
            <person name="Deng C."/>
            <person name="Niu S.C."/>
            <person name="Huang J."/>
            <person name="Wang M."/>
            <person name="Liu G.H."/>
            <person name="Yang H.J."/>
            <person name="Xiao X.J."/>
            <person name="Hsiao Y.Y."/>
            <person name="Wu W.L."/>
            <person name="Chen Y.Y."/>
            <person name="Mitsuda N."/>
            <person name="Ohme-Takagi M."/>
            <person name="Luo Y.B."/>
            <person name="Van de Peer Y."/>
            <person name="Liu Z.J."/>
        </authorList>
    </citation>
    <scope>NUCLEOTIDE SEQUENCE [LARGE SCALE GENOMIC DNA]</scope>
    <source>
        <tissue evidence="1">The whole plant</tissue>
    </source>
</reference>
<evidence type="ECO:0000313" key="1">
    <source>
        <dbReference type="EMBL" id="PKU68740.1"/>
    </source>
</evidence>
<reference evidence="1 2" key="2">
    <citation type="journal article" date="2017" name="Nature">
        <title>The Apostasia genome and the evolution of orchids.</title>
        <authorList>
            <person name="Zhang G.Q."/>
            <person name="Liu K.W."/>
            <person name="Li Z."/>
            <person name="Lohaus R."/>
            <person name="Hsiao Y.Y."/>
            <person name="Niu S.C."/>
            <person name="Wang J.Y."/>
            <person name="Lin Y.C."/>
            <person name="Xu Q."/>
            <person name="Chen L.J."/>
            <person name="Yoshida K."/>
            <person name="Fujiwara S."/>
            <person name="Wang Z.W."/>
            <person name="Zhang Y.Q."/>
            <person name="Mitsuda N."/>
            <person name="Wang M."/>
            <person name="Liu G.H."/>
            <person name="Pecoraro L."/>
            <person name="Huang H.X."/>
            <person name="Xiao X.J."/>
            <person name="Lin M."/>
            <person name="Wu X.Y."/>
            <person name="Wu W.L."/>
            <person name="Chen Y.Y."/>
            <person name="Chang S.B."/>
            <person name="Sakamoto S."/>
            <person name="Ohme-Takagi M."/>
            <person name="Yagi M."/>
            <person name="Zeng S.J."/>
            <person name="Shen C.Y."/>
            <person name="Yeh C.M."/>
            <person name="Luo Y.B."/>
            <person name="Tsai W.C."/>
            <person name="Van de Peer Y."/>
            <person name="Liu Z.J."/>
        </authorList>
    </citation>
    <scope>NUCLEOTIDE SEQUENCE [LARGE SCALE GENOMIC DNA]</scope>
    <source>
        <tissue evidence="1">The whole plant</tissue>
    </source>
</reference>
<dbReference type="AlphaFoldDB" id="A0A2I0VZA4"/>
<gene>
    <name evidence="1" type="ORF">MA16_Dca014210</name>
</gene>
<dbReference type="Proteomes" id="UP000233837">
    <property type="component" value="Unassembled WGS sequence"/>
</dbReference>
<keyword evidence="2" id="KW-1185">Reference proteome</keyword>
<name>A0A2I0VZA4_9ASPA</name>
<proteinExistence type="predicted"/>